<dbReference type="InterPro" id="IPR011047">
    <property type="entry name" value="Quinoprotein_ADH-like_sf"/>
</dbReference>
<dbReference type="InterPro" id="IPR002372">
    <property type="entry name" value="PQQ_rpt_dom"/>
</dbReference>
<sequence>MAREEVRMNTSVPAAGAPRARKVVPLIALALLAGLSGCKLFGGGKGPAKTPTVGERVPILSRIESGAKTDPTLGAVSVILPPAEVNATWAQGGNTPNKSYGHLALGDNLAKVWTVQVAGSTNRQRLAAAPVIGDGKLFVMDTEGVVHAFDAQSGAKLWNRSFSVEGNNAKSVFGGGVSFDADRVYVTTGLGEVAALNAADGTPIWTKKPAGPLRGSPTIGFNQVFVMTQDNQIAVLNAADGATIWQESASLTQSGVFGVASPALGQGTVIAGYSSGELVAYRYENGRQVWSDALSRTSISTEVGSLTDVDADPIIDRGRVYALGQGGRMAAYELVTGQRIWELNLAGISTPAVAGDWVFTLDDRAEILAIARTTGKVRWLTELQRYGNAKKRKNPIFWVGPVLAGNRLWVANSRGLVATIDPGTGAMTPFTELSDPVSLAPVVANQTLYILDDSGRITAWR</sequence>
<feature type="domain" description="Pyrrolo-quinoline quinone repeat" evidence="1">
    <location>
        <begin position="143"/>
        <end position="379"/>
    </location>
</feature>
<dbReference type="InterPro" id="IPR015943">
    <property type="entry name" value="WD40/YVTN_repeat-like_dom_sf"/>
</dbReference>
<gene>
    <name evidence="2" type="ORF">ACFFJC_15050</name>
</gene>
<dbReference type="Proteomes" id="UP001589798">
    <property type="component" value="Unassembled WGS sequence"/>
</dbReference>
<keyword evidence="3" id="KW-1185">Reference proteome</keyword>
<dbReference type="PANTHER" id="PTHR34512:SF30">
    <property type="entry name" value="OUTER MEMBRANE PROTEIN ASSEMBLY FACTOR BAMB"/>
    <property type="match status" value="1"/>
</dbReference>
<dbReference type="SUPFAM" id="SSF50998">
    <property type="entry name" value="Quinoprotein alcohol dehydrogenase-like"/>
    <property type="match status" value="1"/>
</dbReference>
<reference evidence="2 3" key="1">
    <citation type="submission" date="2024-09" db="EMBL/GenBank/DDBJ databases">
        <authorList>
            <person name="Sun Q."/>
            <person name="Mori K."/>
        </authorList>
    </citation>
    <scope>NUCLEOTIDE SEQUENCE [LARGE SCALE GENOMIC DNA]</scope>
    <source>
        <strain evidence="2 3">CCM 7706</strain>
    </source>
</reference>
<evidence type="ECO:0000259" key="1">
    <source>
        <dbReference type="Pfam" id="PF13360"/>
    </source>
</evidence>
<dbReference type="Pfam" id="PF13360">
    <property type="entry name" value="PQQ_2"/>
    <property type="match status" value="1"/>
</dbReference>
<dbReference type="Gene3D" id="2.130.10.10">
    <property type="entry name" value="YVTN repeat-like/Quinoprotein amine dehydrogenase"/>
    <property type="match status" value="1"/>
</dbReference>
<dbReference type="PANTHER" id="PTHR34512">
    <property type="entry name" value="CELL SURFACE PROTEIN"/>
    <property type="match status" value="1"/>
</dbReference>
<accession>A0ABV6CYW4</accession>
<evidence type="ECO:0000313" key="2">
    <source>
        <dbReference type="EMBL" id="MFC0205582.1"/>
    </source>
</evidence>
<dbReference type="SMART" id="SM00564">
    <property type="entry name" value="PQQ"/>
    <property type="match status" value="6"/>
</dbReference>
<evidence type="ECO:0000313" key="3">
    <source>
        <dbReference type="Proteomes" id="UP001589798"/>
    </source>
</evidence>
<organism evidence="2 3">
    <name type="scientific">Novosphingobium soli</name>
    <dbReference type="NCBI Taxonomy" id="574956"/>
    <lineage>
        <taxon>Bacteria</taxon>
        <taxon>Pseudomonadati</taxon>
        <taxon>Pseudomonadota</taxon>
        <taxon>Alphaproteobacteria</taxon>
        <taxon>Sphingomonadales</taxon>
        <taxon>Sphingomonadaceae</taxon>
        <taxon>Novosphingobium</taxon>
    </lineage>
</organism>
<proteinExistence type="predicted"/>
<protein>
    <submittedName>
        <fullName evidence="2">PQQ-binding-like beta-propeller repeat protein</fullName>
    </submittedName>
</protein>
<dbReference type="InterPro" id="IPR018391">
    <property type="entry name" value="PQQ_b-propeller_rpt"/>
</dbReference>
<dbReference type="EMBL" id="JBHLWK010000018">
    <property type="protein sequence ID" value="MFC0205582.1"/>
    <property type="molecule type" value="Genomic_DNA"/>
</dbReference>
<name>A0ABV6CYW4_9SPHN</name>
<comment type="caution">
    <text evidence="2">The sequence shown here is derived from an EMBL/GenBank/DDBJ whole genome shotgun (WGS) entry which is preliminary data.</text>
</comment>